<dbReference type="CDD" id="cd06261">
    <property type="entry name" value="TM_PBP2"/>
    <property type="match status" value="1"/>
</dbReference>
<evidence type="ECO:0000256" key="3">
    <source>
        <dbReference type="ARBA" id="ARBA00022475"/>
    </source>
</evidence>
<dbReference type="AlphaFoldDB" id="A0A4Q9DLG5"/>
<comment type="subcellular location">
    <subcellularLocation>
        <location evidence="1 7">Cell membrane</location>
        <topology evidence="1 7">Multi-pass membrane protein</topology>
    </subcellularLocation>
</comment>
<feature type="transmembrane region" description="Helical" evidence="7">
    <location>
        <begin position="267"/>
        <end position="285"/>
    </location>
</feature>
<evidence type="ECO:0000256" key="7">
    <source>
        <dbReference type="RuleBase" id="RU363032"/>
    </source>
</evidence>
<keyword evidence="2 7" id="KW-0813">Transport</keyword>
<feature type="transmembrane region" description="Helical" evidence="7">
    <location>
        <begin position="76"/>
        <end position="95"/>
    </location>
</feature>
<dbReference type="RefSeq" id="WP_131015698.1">
    <property type="nucleotide sequence ID" value="NZ_SIRE01000016.1"/>
</dbReference>
<feature type="domain" description="ABC transmembrane type-1" evidence="8">
    <location>
        <begin position="70"/>
        <end position="281"/>
    </location>
</feature>
<accession>A0A4Q9DLG5</accession>
<keyword evidence="10" id="KW-1185">Reference proteome</keyword>
<evidence type="ECO:0000259" key="8">
    <source>
        <dbReference type="PROSITE" id="PS50928"/>
    </source>
</evidence>
<evidence type="ECO:0000256" key="6">
    <source>
        <dbReference type="ARBA" id="ARBA00023136"/>
    </source>
</evidence>
<dbReference type="InterPro" id="IPR051393">
    <property type="entry name" value="ABC_transporter_permease"/>
</dbReference>
<reference evidence="9 10" key="1">
    <citation type="submission" date="2019-02" db="EMBL/GenBank/DDBJ databases">
        <title>Paenibacillus sp. nov., isolated from surface-sterilized tissue of Thalictrum simplex L.</title>
        <authorList>
            <person name="Tuo L."/>
        </authorList>
    </citation>
    <scope>NUCLEOTIDE SEQUENCE [LARGE SCALE GENOMIC DNA]</scope>
    <source>
        <strain evidence="9 10">N2SHLJ1</strain>
    </source>
</reference>
<dbReference type="InterPro" id="IPR000515">
    <property type="entry name" value="MetI-like"/>
</dbReference>
<dbReference type="Pfam" id="PF00528">
    <property type="entry name" value="BPD_transp_1"/>
    <property type="match status" value="1"/>
</dbReference>
<evidence type="ECO:0000313" key="10">
    <source>
        <dbReference type="Proteomes" id="UP000293142"/>
    </source>
</evidence>
<dbReference type="GO" id="GO:0005886">
    <property type="term" value="C:plasma membrane"/>
    <property type="evidence" value="ECO:0007669"/>
    <property type="project" value="UniProtKB-SubCell"/>
</dbReference>
<evidence type="ECO:0000256" key="1">
    <source>
        <dbReference type="ARBA" id="ARBA00004651"/>
    </source>
</evidence>
<keyword evidence="6 7" id="KW-0472">Membrane</keyword>
<keyword evidence="4 7" id="KW-0812">Transmembrane</keyword>
<keyword evidence="3" id="KW-1003">Cell membrane</keyword>
<feature type="transmembrane region" description="Helical" evidence="7">
    <location>
        <begin position="107"/>
        <end position="128"/>
    </location>
</feature>
<dbReference type="GO" id="GO:0055085">
    <property type="term" value="P:transmembrane transport"/>
    <property type="evidence" value="ECO:0007669"/>
    <property type="project" value="InterPro"/>
</dbReference>
<dbReference type="InterPro" id="IPR035906">
    <property type="entry name" value="MetI-like_sf"/>
</dbReference>
<proteinExistence type="inferred from homology"/>
<comment type="caution">
    <text evidence="9">The sequence shown here is derived from an EMBL/GenBank/DDBJ whole genome shotgun (WGS) entry which is preliminary data.</text>
</comment>
<evidence type="ECO:0000313" key="9">
    <source>
        <dbReference type="EMBL" id="TBL75786.1"/>
    </source>
</evidence>
<feature type="transmembrane region" description="Helical" evidence="7">
    <location>
        <begin position="9"/>
        <end position="32"/>
    </location>
</feature>
<evidence type="ECO:0000256" key="4">
    <source>
        <dbReference type="ARBA" id="ARBA00022692"/>
    </source>
</evidence>
<name>A0A4Q9DLG5_9BACL</name>
<dbReference type="PROSITE" id="PS50928">
    <property type="entry name" value="ABC_TM1"/>
    <property type="match status" value="1"/>
</dbReference>
<dbReference type="EMBL" id="SIRE01000016">
    <property type="protein sequence ID" value="TBL75786.1"/>
    <property type="molecule type" value="Genomic_DNA"/>
</dbReference>
<dbReference type="Proteomes" id="UP000293142">
    <property type="component" value="Unassembled WGS sequence"/>
</dbReference>
<evidence type="ECO:0000256" key="5">
    <source>
        <dbReference type="ARBA" id="ARBA00022989"/>
    </source>
</evidence>
<dbReference type="Gene3D" id="1.10.3720.10">
    <property type="entry name" value="MetI-like"/>
    <property type="match status" value="1"/>
</dbReference>
<protein>
    <submittedName>
        <fullName evidence="9">Sugar ABC transporter permease</fullName>
    </submittedName>
</protein>
<organism evidence="9 10">
    <name type="scientific">Paenibacillus thalictri</name>
    <dbReference type="NCBI Taxonomy" id="2527873"/>
    <lineage>
        <taxon>Bacteria</taxon>
        <taxon>Bacillati</taxon>
        <taxon>Bacillota</taxon>
        <taxon>Bacilli</taxon>
        <taxon>Bacillales</taxon>
        <taxon>Paenibacillaceae</taxon>
        <taxon>Paenibacillus</taxon>
    </lineage>
</organism>
<feature type="transmembrane region" description="Helical" evidence="7">
    <location>
        <begin position="154"/>
        <end position="179"/>
    </location>
</feature>
<dbReference type="PANTHER" id="PTHR30193:SF41">
    <property type="entry name" value="DIACETYLCHITOBIOSE UPTAKE SYSTEM PERMEASE PROTEIN NGCF"/>
    <property type="match status" value="1"/>
</dbReference>
<gene>
    <name evidence="9" type="ORF">EYB31_22665</name>
</gene>
<dbReference type="SUPFAM" id="SSF161098">
    <property type="entry name" value="MetI-like"/>
    <property type="match status" value="1"/>
</dbReference>
<comment type="similarity">
    <text evidence="7">Belongs to the binding-protein-dependent transport system permease family.</text>
</comment>
<sequence>MSRSKTRKIWIYIAFVSPTVLFFTLFILVPFFRAIVFSFQDWNGISKDIKWAGLSNYQRLLHDTEHLKSFVFTIKYVFVSTILVNIVGFALAFVLNMALKTRNALRTVFFLPHVIGSLIIGFIWTFIITRGFPQVASFTGLSIFAKNWLSLPDYAFWSLVLVNVWHYAGYLMIIYLAALQGIPKDLLEAAQIDGAGRLHRLWNIIIPLIMPAITVCLFLGISHGFKVFDLNFVLTHGGPFGSTESLALHIYLDAFTKNEYTYASAKSVVFFLILASVTVLQVLLLKRKEVEM</sequence>
<keyword evidence="5 7" id="KW-1133">Transmembrane helix</keyword>
<dbReference type="PANTHER" id="PTHR30193">
    <property type="entry name" value="ABC TRANSPORTER PERMEASE PROTEIN"/>
    <property type="match status" value="1"/>
</dbReference>
<dbReference type="OrthoDB" id="9786413at2"/>
<evidence type="ECO:0000256" key="2">
    <source>
        <dbReference type="ARBA" id="ARBA00022448"/>
    </source>
</evidence>
<feature type="transmembrane region" description="Helical" evidence="7">
    <location>
        <begin position="200"/>
        <end position="221"/>
    </location>
</feature>